<dbReference type="InterPro" id="IPR010255">
    <property type="entry name" value="Haem_peroxidase_sf"/>
</dbReference>
<keyword evidence="3" id="KW-1185">Reference proteome</keyword>
<name>A0A4Y9XX71_9AGAM</name>
<feature type="domain" description="Fungal ligninase C-terminal" evidence="1">
    <location>
        <begin position="5"/>
        <end position="68"/>
    </location>
</feature>
<proteinExistence type="predicted"/>
<evidence type="ECO:0000259" key="1">
    <source>
        <dbReference type="Pfam" id="PF11895"/>
    </source>
</evidence>
<gene>
    <name evidence="2" type="ORF">EVG20_g9605</name>
</gene>
<evidence type="ECO:0000313" key="3">
    <source>
        <dbReference type="Proteomes" id="UP000298327"/>
    </source>
</evidence>
<dbReference type="OrthoDB" id="2755629at2759"/>
<dbReference type="GO" id="GO:0020037">
    <property type="term" value="F:heme binding"/>
    <property type="evidence" value="ECO:0007669"/>
    <property type="project" value="InterPro"/>
</dbReference>
<comment type="caution">
    <text evidence="2">The sequence shown here is derived from an EMBL/GenBank/DDBJ whole genome shotgun (WGS) entry which is preliminary data.</text>
</comment>
<protein>
    <recommendedName>
        <fullName evidence="1">Fungal ligninase C-terminal domain-containing protein</fullName>
    </recommendedName>
</protein>
<dbReference type="AlphaFoldDB" id="A0A4Y9XX71"/>
<dbReference type="InterPro" id="IPR024589">
    <property type="entry name" value="Ligninase_C"/>
</dbReference>
<dbReference type="GO" id="GO:0004601">
    <property type="term" value="F:peroxidase activity"/>
    <property type="evidence" value="ECO:0007669"/>
    <property type="project" value="InterPro"/>
</dbReference>
<feature type="non-terminal residue" evidence="2">
    <location>
        <position position="1"/>
    </location>
</feature>
<evidence type="ECO:0000313" key="2">
    <source>
        <dbReference type="EMBL" id="TFY54685.1"/>
    </source>
</evidence>
<dbReference type="SUPFAM" id="SSF48113">
    <property type="entry name" value="Heme-dependent peroxidases"/>
    <property type="match status" value="1"/>
</dbReference>
<dbReference type="Proteomes" id="UP000298327">
    <property type="component" value="Unassembled WGS sequence"/>
</dbReference>
<reference evidence="2 3" key="1">
    <citation type="submission" date="2019-02" db="EMBL/GenBank/DDBJ databases">
        <title>Genome sequencing of the rare red list fungi Dentipellis fragilis.</title>
        <authorList>
            <person name="Buettner E."/>
            <person name="Kellner H."/>
        </authorList>
    </citation>
    <scope>NUCLEOTIDE SEQUENCE [LARGE SCALE GENOMIC DNA]</scope>
    <source>
        <strain evidence="2 3">DSM 105465</strain>
    </source>
</reference>
<organism evidence="2 3">
    <name type="scientific">Dentipellis fragilis</name>
    <dbReference type="NCBI Taxonomy" id="205917"/>
    <lineage>
        <taxon>Eukaryota</taxon>
        <taxon>Fungi</taxon>
        <taxon>Dikarya</taxon>
        <taxon>Basidiomycota</taxon>
        <taxon>Agaricomycotina</taxon>
        <taxon>Agaricomycetes</taxon>
        <taxon>Russulales</taxon>
        <taxon>Hericiaceae</taxon>
        <taxon>Dentipellis</taxon>
    </lineage>
</organism>
<dbReference type="EMBL" id="SEOQ01000999">
    <property type="protein sequence ID" value="TFY54685.1"/>
    <property type="molecule type" value="Genomic_DNA"/>
</dbReference>
<dbReference type="Gene3D" id="1.10.420.10">
    <property type="entry name" value="Peroxidase, domain 2"/>
    <property type="match status" value="1"/>
</dbReference>
<dbReference type="Pfam" id="PF11895">
    <property type="entry name" value="Peroxidase_ext"/>
    <property type="match status" value="1"/>
</dbReference>
<sequence>RQDAMMAAFRAAMGKLAVNGQDAASLVDCSGVIPVPHRDAWDLGAVSSLRFPPGTDAQDVEHLCAGQEVEMLLPAVG</sequence>
<accession>A0A4Y9XX71</accession>
<dbReference type="GO" id="GO:0006979">
    <property type="term" value="P:response to oxidative stress"/>
    <property type="evidence" value="ECO:0007669"/>
    <property type="project" value="InterPro"/>
</dbReference>